<accession>A0AB39XQT1</accession>
<evidence type="ECO:0000313" key="1">
    <source>
        <dbReference type="EMBL" id="XDV60289.1"/>
    </source>
</evidence>
<dbReference type="EMBL" id="CP165734">
    <property type="protein sequence ID" value="XDV60289.1"/>
    <property type="molecule type" value="Genomic_DNA"/>
</dbReference>
<dbReference type="RefSeq" id="WP_369725653.1">
    <property type="nucleotide sequence ID" value="NZ_CP165734.1"/>
</dbReference>
<protein>
    <submittedName>
        <fullName evidence="1">Uncharacterized protein</fullName>
    </submittedName>
</protein>
<dbReference type="AlphaFoldDB" id="A0AB39XQT1"/>
<gene>
    <name evidence="1" type="ORF">AB8Z38_13595</name>
</gene>
<reference evidence="1" key="1">
    <citation type="submission" date="2024-08" db="EMBL/GenBank/DDBJ databases">
        <authorList>
            <person name="Chaddad Z."/>
            <person name="Lamrabet M."/>
            <person name="Bouhnik O."/>
            <person name="Alami S."/>
            <person name="Wipf D."/>
            <person name="Courty P.E."/>
            <person name="Missbah El Idrissi M."/>
        </authorList>
    </citation>
    <scope>NUCLEOTIDE SEQUENCE</scope>
    <source>
        <strain evidence="1">LLZ17</strain>
    </source>
</reference>
<name>A0AB39XQT1_9BRAD</name>
<proteinExistence type="predicted"/>
<sequence>MKKALKYSPNLKEYIIITTAKNDRVLDQLAQKLTLDQAKKKRSIRIEVWGWGTLEEWIDQYPAARQAFDPGWSPSLQAFQTQLNRVAQVQKCQPTAAQVQGIADQIQRQTSVQAYALPPDFAESQLRLSWNVQIRDAGLARQILRRNLVS</sequence>
<organism evidence="1">
    <name type="scientific">Bradyrhizobium sp. LLZ17</name>
    <dbReference type="NCBI Taxonomy" id="3239388"/>
    <lineage>
        <taxon>Bacteria</taxon>
        <taxon>Pseudomonadati</taxon>
        <taxon>Pseudomonadota</taxon>
        <taxon>Alphaproteobacteria</taxon>
        <taxon>Hyphomicrobiales</taxon>
        <taxon>Nitrobacteraceae</taxon>
        <taxon>Bradyrhizobium</taxon>
    </lineage>
</organism>